<dbReference type="Gene3D" id="1.10.10.2520">
    <property type="entry name" value="Cell wall hydrolase SleB, domain 1"/>
    <property type="match status" value="1"/>
</dbReference>
<evidence type="ECO:0000313" key="4">
    <source>
        <dbReference type="Proteomes" id="UP000603317"/>
    </source>
</evidence>
<keyword evidence="4" id="KW-1185">Reference proteome</keyword>
<dbReference type="RefSeq" id="WP_229658069.1">
    <property type="nucleotide sequence ID" value="NZ_BMID01000001.1"/>
</dbReference>
<accession>A0ABQ1F7T2</accession>
<evidence type="ECO:0000259" key="2">
    <source>
        <dbReference type="Pfam" id="PF07486"/>
    </source>
</evidence>
<sequence length="367" mass="39134">MDARVTGPRDRVDIAMRRAEIAARRKAARRRIDPRWGLALLVAIGVPALAATTDMDMRWGAVTEIPAGGSGPVVARMPFEREGWNFPGSAYYYLEADSVAAPDAGGEGATSAPSAIAAAFRRAGSATDQRRALTCLTQAIYYEAASESDSGQRAVAQVVLNRVKHASWPGSVCGVVFQGSTRKTGCQFSFTCDGSLARRPSRSAWNKAQDIARAALSGYVHAPAGLATHYHTLAVNPYWAPRLATLTVIGAHRFYVLPGSAGRLRAFATNYRGDEPTISAVRANDSRMPDPLDDLPQVAPASAAPPQTDDRLPPAPRALDRRPGDPAPAPSASPAPRDDRLPGGGTVRPEYRDSGRWRTPAAKPSED</sequence>
<dbReference type="Pfam" id="PF07486">
    <property type="entry name" value="Hydrolase_2"/>
    <property type="match status" value="1"/>
</dbReference>
<protein>
    <recommendedName>
        <fullName evidence="2">Cell wall hydrolase SleB domain-containing protein</fullName>
    </recommendedName>
</protein>
<dbReference type="InterPro" id="IPR042047">
    <property type="entry name" value="SleB_dom1"/>
</dbReference>
<feature type="compositionally biased region" description="Low complexity" evidence="1">
    <location>
        <begin position="296"/>
        <end position="307"/>
    </location>
</feature>
<name>A0ABQ1F7T2_9SPHN</name>
<proteinExistence type="predicted"/>
<dbReference type="InterPro" id="IPR011105">
    <property type="entry name" value="Cell_wall_hydrolase_SleB"/>
</dbReference>
<dbReference type="EMBL" id="BMID01000001">
    <property type="protein sequence ID" value="GGA01721.1"/>
    <property type="molecule type" value="Genomic_DNA"/>
</dbReference>
<feature type="compositionally biased region" description="Basic and acidic residues" evidence="1">
    <location>
        <begin position="308"/>
        <end position="324"/>
    </location>
</feature>
<feature type="region of interest" description="Disordered" evidence="1">
    <location>
        <begin position="282"/>
        <end position="367"/>
    </location>
</feature>
<organism evidence="3 4">
    <name type="scientific">Blastomonas marina</name>
    <dbReference type="NCBI Taxonomy" id="1867408"/>
    <lineage>
        <taxon>Bacteria</taxon>
        <taxon>Pseudomonadati</taxon>
        <taxon>Pseudomonadota</taxon>
        <taxon>Alphaproteobacteria</taxon>
        <taxon>Sphingomonadales</taxon>
        <taxon>Sphingomonadaceae</taxon>
        <taxon>Blastomonas</taxon>
    </lineage>
</organism>
<evidence type="ECO:0000313" key="3">
    <source>
        <dbReference type="EMBL" id="GGA01721.1"/>
    </source>
</evidence>
<gene>
    <name evidence="3" type="ORF">GCM10010923_08130</name>
</gene>
<evidence type="ECO:0000256" key="1">
    <source>
        <dbReference type="SAM" id="MobiDB-lite"/>
    </source>
</evidence>
<dbReference type="Proteomes" id="UP000603317">
    <property type="component" value="Unassembled WGS sequence"/>
</dbReference>
<feature type="domain" description="Cell wall hydrolase SleB" evidence="2">
    <location>
        <begin position="146"/>
        <end position="255"/>
    </location>
</feature>
<reference evidence="4" key="1">
    <citation type="journal article" date="2019" name="Int. J. Syst. Evol. Microbiol.">
        <title>The Global Catalogue of Microorganisms (GCM) 10K type strain sequencing project: providing services to taxonomists for standard genome sequencing and annotation.</title>
        <authorList>
            <consortium name="The Broad Institute Genomics Platform"/>
            <consortium name="The Broad Institute Genome Sequencing Center for Infectious Disease"/>
            <person name="Wu L."/>
            <person name="Ma J."/>
        </authorList>
    </citation>
    <scope>NUCLEOTIDE SEQUENCE [LARGE SCALE GENOMIC DNA]</scope>
    <source>
        <strain evidence="4">CGMCC 1.15297</strain>
    </source>
</reference>
<comment type="caution">
    <text evidence="3">The sequence shown here is derived from an EMBL/GenBank/DDBJ whole genome shotgun (WGS) entry which is preliminary data.</text>
</comment>